<dbReference type="PROSITE" id="PS51502">
    <property type="entry name" value="S_R_A_B_BARREL"/>
    <property type="match status" value="1"/>
</dbReference>
<dbReference type="RefSeq" id="WP_071060294.1">
    <property type="nucleotide sequence ID" value="NZ_MAXA01000048.1"/>
</dbReference>
<keyword evidence="3" id="KW-1185">Reference proteome</keyword>
<gene>
    <name evidence="2" type="ORF">BBK14_31965</name>
</gene>
<organism evidence="2 3">
    <name type="scientific">Parafrankia soli</name>
    <dbReference type="NCBI Taxonomy" id="2599596"/>
    <lineage>
        <taxon>Bacteria</taxon>
        <taxon>Bacillati</taxon>
        <taxon>Actinomycetota</taxon>
        <taxon>Actinomycetes</taxon>
        <taxon>Frankiales</taxon>
        <taxon>Frankiaceae</taxon>
        <taxon>Parafrankia</taxon>
    </lineage>
</organism>
<comment type="caution">
    <text evidence="2">The sequence shown here is derived from an EMBL/GenBank/DDBJ whole genome shotgun (WGS) entry which is preliminary data.</text>
</comment>
<evidence type="ECO:0000313" key="2">
    <source>
        <dbReference type="EMBL" id="OHV42106.1"/>
    </source>
</evidence>
<dbReference type="AlphaFoldDB" id="A0A1S1R862"/>
<dbReference type="InterPro" id="IPR011008">
    <property type="entry name" value="Dimeric_a/b-barrel"/>
</dbReference>
<dbReference type="Proteomes" id="UP000179769">
    <property type="component" value="Unassembled WGS sequence"/>
</dbReference>
<name>A0A1S1R862_9ACTN</name>
<dbReference type="SUPFAM" id="SSF54909">
    <property type="entry name" value="Dimeric alpha+beta barrel"/>
    <property type="match status" value="1"/>
</dbReference>
<reference evidence="3" key="1">
    <citation type="submission" date="2016-07" db="EMBL/GenBank/DDBJ databases">
        <title>Frankia sp. NRRL B-16219 Genome sequencing.</title>
        <authorList>
            <person name="Ghodhbane-Gtari F."/>
            <person name="Swanson E."/>
            <person name="Gueddou A."/>
            <person name="Louati M."/>
            <person name="Nouioui I."/>
            <person name="Hezbri K."/>
            <person name="Abebe-Akele F."/>
            <person name="Simpson S."/>
            <person name="Morris K."/>
            <person name="Thomas K."/>
            <person name="Gtari M."/>
            <person name="Tisa L.S."/>
        </authorList>
    </citation>
    <scope>NUCLEOTIDE SEQUENCE [LARGE SCALE GENOMIC DNA]</scope>
    <source>
        <strain evidence="3">NRRL B-16219</strain>
    </source>
</reference>
<protein>
    <submittedName>
        <fullName evidence="2">Stress protein</fullName>
    </submittedName>
</protein>
<dbReference type="EMBL" id="MAXA01000048">
    <property type="protein sequence ID" value="OHV42106.1"/>
    <property type="molecule type" value="Genomic_DNA"/>
</dbReference>
<dbReference type="Pfam" id="PF07876">
    <property type="entry name" value="Dabb"/>
    <property type="match status" value="1"/>
</dbReference>
<dbReference type="OrthoDB" id="5518399at2"/>
<dbReference type="Gene3D" id="3.30.70.100">
    <property type="match status" value="1"/>
</dbReference>
<dbReference type="SMART" id="SM00886">
    <property type="entry name" value="Dabb"/>
    <property type="match status" value="1"/>
</dbReference>
<evidence type="ECO:0000313" key="3">
    <source>
        <dbReference type="Proteomes" id="UP000179769"/>
    </source>
</evidence>
<evidence type="ECO:0000259" key="1">
    <source>
        <dbReference type="PROSITE" id="PS51502"/>
    </source>
</evidence>
<accession>A0A1S1R862</accession>
<feature type="domain" description="Stress-response A/B barrel" evidence="1">
    <location>
        <begin position="2"/>
        <end position="93"/>
    </location>
</feature>
<sequence>MIVNVLRFSFRNDVTEDEKAEVLATMRRTASTGSVAFAAVGQDLGDPAEGFTHAYLAAIPDLDALEQYMHDPVHVKGDDVILGRLARLSAVRLSDDLDPGLHQAIFAMHARKAAMYPDWGREVEALLTA</sequence>
<dbReference type="InterPro" id="IPR013097">
    <property type="entry name" value="Dabb"/>
</dbReference>
<proteinExistence type="predicted"/>